<evidence type="ECO:0000313" key="2">
    <source>
        <dbReference type="EMBL" id="RIA78409.1"/>
    </source>
</evidence>
<evidence type="ECO:0000256" key="1">
    <source>
        <dbReference type="SAM" id="Phobius"/>
    </source>
</evidence>
<feature type="transmembrane region" description="Helical" evidence="1">
    <location>
        <begin position="151"/>
        <end position="168"/>
    </location>
</feature>
<dbReference type="PANTHER" id="PTHR37422:SF13">
    <property type="entry name" value="LIPOPOLYSACCHARIDE BIOSYNTHESIS PROTEIN PA4999-RELATED"/>
    <property type="match status" value="1"/>
</dbReference>
<gene>
    <name evidence="2" type="ORF">EI71_00361</name>
</gene>
<feature type="transmembrane region" description="Helical" evidence="1">
    <location>
        <begin position="120"/>
        <end position="139"/>
    </location>
</feature>
<dbReference type="PANTHER" id="PTHR37422">
    <property type="entry name" value="TEICHURONIC ACID BIOSYNTHESIS PROTEIN TUAE"/>
    <property type="match status" value="1"/>
</dbReference>
<accession>A0A397S135</accession>
<name>A0A397S135_9MOLU</name>
<feature type="transmembrane region" description="Helical" evidence="1">
    <location>
        <begin position="273"/>
        <end position="290"/>
    </location>
</feature>
<feature type="transmembrane region" description="Helical" evidence="1">
    <location>
        <begin position="412"/>
        <end position="430"/>
    </location>
</feature>
<evidence type="ECO:0000313" key="3">
    <source>
        <dbReference type="Proteomes" id="UP000266506"/>
    </source>
</evidence>
<dbReference type="InParanoid" id="A0A397S135"/>
<keyword evidence="1" id="KW-0472">Membrane</keyword>
<feature type="transmembrane region" description="Helical" evidence="1">
    <location>
        <begin position="380"/>
        <end position="400"/>
    </location>
</feature>
<feature type="transmembrane region" description="Helical" evidence="1">
    <location>
        <begin position="21"/>
        <end position="37"/>
    </location>
</feature>
<sequence>MVMTMKEKWECVKKKMQYFTKTIYFILLLNGLTILSYFLNMSAIGYLSFSIVVLLLFLFDCDFRAFIPLMFLWFGCFQTQSWQVPSIEFIIMIIFYSIALILFIYRFIRNHKLYISRIKKDYILLSIILIFISMLLSLINSPDLGLSGLGLSHYFMIFCSYFLVRITVDNKEEARDYIVKSIIITALMISIQAGYMILKRFIESIEYGNEFRVAISLGWINSNQYAAILNIASILSIYYFSTHRESILKRIFSMVSILVFFSINLVVASRGGWTSYVTTMVIGIIVYFVYNLKVKKQNILKDFLYIAPLILFGAGIMIYLGINGYLSDIVSRMTSYGFSWNARDVLFEKAIERFKIHPILGDGVYTTNYYFPKLWNYHNYIFQMLGTCGSLGLIFFMFYLYTSIRRSMHFKFYSVFNLIIILYFLIHGFFDTIYFHHAIMPIILVLQAVEHENNINLFEIQYSNILIRREA</sequence>
<comment type="caution">
    <text evidence="2">The sequence shown here is derived from an EMBL/GenBank/DDBJ whole genome shotgun (WGS) entry which is preliminary data.</text>
</comment>
<feature type="transmembrane region" description="Helical" evidence="1">
    <location>
        <begin position="247"/>
        <end position="267"/>
    </location>
</feature>
<keyword evidence="1" id="KW-1133">Transmembrane helix</keyword>
<dbReference type="Proteomes" id="UP000266506">
    <property type="component" value="Unassembled WGS sequence"/>
</dbReference>
<feature type="transmembrane region" description="Helical" evidence="1">
    <location>
        <begin position="177"/>
        <end position="198"/>
    </location>
</feature>
<dbReference type="InterPro" id="IPR051533">
    <property type="entry name" value="WaaL-like"/>
</dbReference>
<evidence type="ECO:0008006" key="4">
    <source>
        <dbReference type="Google" id="ProtNLM"/>
    </source>
</evidence>
<keyword evidence="3" id="KW-1185">Reference proteome</keyword>
<dbReference type="AlphaFoldDB" id="A0A397S135"/>
<organism evidence="2 3">
    <name type="scientific">Anaeroplasma bactoclasticum</name>
    <dbReference type="NCBI Taxonomy" id="2088"/>
    <lineage>
        <taxon>Bacteria</taxon>
        <taxon>Bacillati</taxon>
        <taxon>Mycoplasmatota</taxon>
        <taxon>Mollicutes</taxon>
        <taxon>Anaeroplasmatales</taxon>
        <taxon>Anaeroplasmataceae</taxon>
        <taxon>Anaeroplasma</taxon>
    </lineage>
</organism>
<keyword evidence="1" id="KW-0812">Transmembrane</keyword>
<feature type="transmembrane region" description="Helical" evidence="1">
    <location>
        <begin position="302"/>
        <end position="322"/>
    </location>
</feature>
<proteinExistence type="predicted"/>
<protein>
    <recommendedName>
        <fullName evidence="4">O-antigen ligase</fullName>
    </recommendedName>
</protein>
<dbReference type="EMBL" id="QXEV01000002">
    <property type="protein sequence ID" value="RIA78409.1"/>
    <property type="molecule type" value="Genomic_DNA"/>
</dbReference>
<feature type="transmembrane region" description="Helical" evidence="1">
    <location>
        <begin position="89"/>
        <end position="108"/>
    </location>
</feature>
<feature type="transmembrane region" description="Helical" evidence="1">
    <location>
        <begin position="218"/>
        <end position="240"/>
    </location>
</feature>
<reference evidence="2 3" key="1">
    <citation type="submission" date="2018-08" db="EMBL/GenBank/DDBJ databases">
        <title>Genomic Encyclopedia of Archaeal and Bacterial Type Strains, Phase II (KMG-II): from individual species to whole genera.</title>
        <authorList>
            <person name="Goeker M."/>
        </authorList>
    </citation>
    <scope>NUCLEOTIDE SEQUENCE [LARGE SCALE GENOMIC DNA]</scope>
    <source>
        <strain evidence="2 3">ATCC 27112</strain>
    </source>
</reference>